<feature type="region of interest" description="Disordered" evidence="1">
    <location>
        <begin position="29"/>
        <end position="53"/>
    </location>
</feature>
<evidence type="ECO:0000256" key="1">
    <source>
        <dbReference type="SAM" id="MobiDB-lite"/>
    </source>
</evidence>
<accession>J3MUS6</accession>
<dbReference type="HOGENOM" id="CLU_2149761_0_0_1"/>
<keyword evidence="3" id="KW-1185">Reference proteome</keyword>
<reference evidence="2" key="2">
    <citation type="submission" date="2013-04" db="UniProtKB">
        <authorList>
            <consortium name="EnsemblPlants"/>
        </authorList>
    </citation>
    <scope>IDENTIFICATION</scope>
</reference>
<evidence type="ECO:0000313" key="2">
    <source>
        <dbReference type="EnsemblPlants" id="OB08G28570.1"/>
    </source>
</evidence>
<dbReference type="Proteomes" id="UP000006038">
    <property type="component" value="Chromosome 8"/>
</dbReference>
<dbReference type="Gramene" id="OB08G28570.1">
    <property type="protein sequence ID" value="OB08G28570.1"/>
    <property type="gene ID" value="OB08G28570"/>
</dbReference>
<evidence type="ECO:0000313" key="3">
    <source>
        <dbReference type="Proteomes" id="UP000006038"/>
    </source>
</evidence>
<proteinExistence type="predicted"/>
<dbReference type="EnsemblPlants" id="OB08G28570.1">
    <property type="protein sequence ID" value="OB08G28570.1"/>
    <property type="gene ID" value="OB08G28570"/>
</dbReference>
<feature type="compositionally biased region" description="Basic and acidic residues" evidence="1">
    <location>
        <begin position="38"/>
        <end position="53"/>
    </location>
</feature>
<name>J3MUS6_ORYBR</name>
<dbReference type="AlphaFoldDB" id="J3MUS6"/>
<protein>
    <submittedName>
        <fullName evidence="2">Uncharacterized protein</fullName>
    </submittedName>
</protein>
<reference evidence="2" key="1">
    <citation type="journal article" date="2013" name="Nat. Commun.">
        <title>Whole-genome sequencing of Oryza brachyantha reveals mechanisms underlying Oryza genome evolution.</title>
        <authorList>
            <person name="Chen J."/>
            <person name="Huang Q."/>
            <person name="Gao D."/>
            <person name="Wang J."/>
            <person name="Lang Y."/>
            <person name="Liu T."/>
            <person name="Li B."/>
            <person name="Bai Z."/>
            <person name="Luis Goicoechea J."/>
            <person name="Liang C."/>
            <person name="Chen C."/>
            <person name="Zhang W."/>
            <person name="Sun S."/>
            <person name="Liao Y."/>
            <person name="Zhang X."/>
            <person name="Yang L."/>
            <person name="Song C."/>
            <person name="Wang M."/>
            <person name="Shi J."/>
            <person name="Liu G."/>
            <person name="Liu J."/>
            <person name="Zhou H."/>
            <person name="Zhou W."/>
            <person name="Yu Q."/>
            <person name="An N."/>
            <person name="Chen Y."/>
            <person name="Cai Q."/>
            <person name="Wang B."/>
            <person name="Liu B."/>
            <person name="Min J."/>
            <person name="Huang Y."/>
            <person name="Wu H."/>
            <person name="Li Z."/>
            <person name="Zhang Y."/>
            <person name="Yin Y."/>
            <person name="Song W."/>
            <person name="Jiang J."/>
            <person name="Jackson S.A."/>
            <person name="Wing R.A."/>
            <person name="Wang J."/>
            <person name="Chen M."/>
        </authorList>
    </citation>
    <scope>NUCLEOTIDE SEQUENCE [LARGE SCALE GENOMIC DNA]</scope>
    <source>
        <strain evidence="2">cv. IRGC 101232</strain>
    </source>
</reference>
<organism evidence="2">
    <name type="scientific">Oryza brachyantha</name>
    <name type="common">malo sina</name>
    <dbReference type="NCBI Taxonomy" id="4533"/>
    <lineage>
        <taxon>Eukaryota</taxon>
        <taxon>Viridiplantae</taxon>
        <taxon>Streptophyta</taxon>
        <taxon>Embryophyta</taxon>
        <taxon>Tracheophyta</taxon>
        <taxon>Spermatophyta</taxon>
        <taxon>Magnoliopsida</taxon>
        <taxon>Liliopsida</taxon>
        <taxon>Poales</taxon>
        <taxon>Poaceae</taxon>
        <taxon>BOP clade</taxon>
        <taxon>Oryzoideae</taxon>
        <taxon>Oryzeae</taxon>
        <taxon>Oryzinae</taxon>
        <taxon>Oryza</taxon>
    </lineage>
</organism>
<sequence length="112" mass="12003">MCGVANCHASCHHQEPSPVWNLKVTRLAAGKAQPSSRDTSRCPEDEATGRQRPDAAKILLEKLSGLVTPVMRKEEGVSNSLFAKLVSLSLVGGAVDEADPGHLYCTLFLSPF</sequence>